<dbReference type="CDD" id="cd07377">
    <property type="entry name" value="WHTH_GntR"/>
    <property type="match status" value="1"/>
</dbReference>
<name>A0A4S4BYV4_9BACL</name>
<dbReference type="InterPro" id="IPR000524">
    <property type="entry name" value="Tscrpt_reg_HTH_GntR"/>
</dbReference>
<evidence type="ECO:0000313" key="6">
    <source>
        <dbReference type="Proteomes" id="UP000310636"/>
    </source>
</evidence>
<keyword evidence="3" id="KW-0804">Transcription</keyword>
<keyword evidence="6" id="KW-1185">Reference proteome</keyword>
<dbReference type="Gene3D" id="1.10.10.10">
    <property type="entry name" value="Winged helix-like DNA-binding domain superfamily/Winged helix DNA-binding domain"/>
    <property type="match status" value="1"/>
</dbReference>
<feature type="domain" description="HTH gntR-type" evidence="4">
    <location>
        <begin position="21"/>
        <end position="88"/>
    </location>
</feature>
<dbReference type="Proteomes" id="UP000310636">
    <property type="component" value="Unassembled WGS sequence"/>
</dbReference>
<evidence type="ECO:0000259" key="4">
    <source>
        <dbReference type="PROSITE" id="PS50949"/>
    </source>
</evidence>
<dbReference type="InterPro" id="IPR036388">
    <property type="entry name" value="WH-like_DNA-bd_sf"/>
</dbReference>
<organism evidence="5 6">
    <name type="scientific">Cohnella fermenti</name>
    <dbReference type="NCBI Taxonomy" id="2565925"/>
    <lineage>
        <taxon>Bacteria</taxon>
        <taxon>Bacillati</taxon>
        <taxon>Bacillota</taxon>
        <taxon>Bacilli</taxon>
        <taxon>Bacillales</taxon>
        <taxon>Paenibacillaceae</taxon>
        <taxon>Cohnella</taxon>
    </lineage>
</organism>
<accession>A0A4S4BYV4</accession>
<dbReference type="EMBL" id="SSOB01000011">
    <property type="protein sequence ID" value="THF80361.1"/>
    <property type="molecule type" value="Genomic_DNA"/>
</dbReference>
<dbReference type="PROSITE" id="PS50949">
    <property type="entry name" value="HTH_GNTR"/>
    <property type="match status" value="1"/>
</dbReference>
<gene>
    <name evidence="5" type="ORF">E6C55_10790</name>
</gene>
<sequence length="243" mass="26849">MIIILDSRSIREGGESGMARPTLRQQAYGQILAKIESGDLPKGAVTSEVHLARELDMSRTPVRAALQQLELEGFVRIASKHGVLVLDSSSQRIGDLLEVVASMALFSVGSAHVSRERGLKELSRELAERFQALGGGAYGASGGGSGHEDATHSFNAGPGDLIAFEHELLGRLISLNNNAEMANTYRNATSRLYWSRNDRRWHAPYRLQAQEQVAELIRAVGLNFEAYRLALFDYLRLLKMTWQ</sequence>
<dbReference type="InterPro" id="IPR036390">
    <property type="entry name" value="WH_DNA-bd_sf"/>
</dbReference>
<protein>
    <submittedName>
        <fullName evidence="5">GntR family transcriptional regulator</fullName>
    </submittedName>
</protein>
<comment type="caution">
    <text evidence="5">The sequence shown here is derived from an EMBL/GenBank/DDBJ whole genome shotgun (WGS) entry which is preliminary data.</text>
</comment>
<dbReference type="OrthoDB" id="574518at2"/>
<evidence type="ECO:0000313" key="5">
    <source>
        <dbReference type="EMBL" id="THF80361.1"/>
    </source>
</evidence>
<keyword evidence="2" id="KW-0238">DNA-binding</keyword>
<dbReference type="PRINTS" id="PR00035">
    <property type="entry name" value="HTHGNTR"/>
</dbReference>
<dbReference type="SMART" id="SM00345">
    <property type="entry name" value="HTH_GNTR"/>
    <property type="match status" value="1"/>
</dbReference>
<dbReference type="Pfam" id="PF00392">
    <property type="entry name" value="GntR"/>
    <property type="match status" value="1"/>
</dbReference>
<proteinExistence type="predicted"/>
<reference evidence="5 6" key="1">
    <citation type="submission" date="2019-04" db="EMBL/GenBank/DDBJ databases">
        <title>Cohnella sp. nov. isolated from preserved vegetables.</title>
        <authorList>
            <person name="Lin S.-Y."/>
            <person name="Hung M.-H."/>
            <person name="Young C.-C."/>
        </authorList>
    </citation>
    <scope>NUCLEOTIDE SEQUENCE [LARGE SCALE GENOMIC DNA]</scope>
    <source>
        <strain evidence="5 6">CC-MHH1044</strain>
    </source>
</reference>
<dbReference type="GO" id="GO:0003677">
    <property type="term" value="F:DNA binding"/>
    <property type="evidence" value="ECO:0007669"/>
    <property type="project" value="UniProtKB-KW"/>
</dbReference>
<dbReference type="PANTHER" id="PTHR43537">
    <property type="entry name" value="TRANSCRIPTIONAL REGULATOR, GNTR FAMILY"/>
    <property type="match status" value="1"/>
</dbReference>
<evidence type="ECO:0000256" key="1">
    <source>
        <dbReference type="ARBA" id="ARBA00023015"/>
    </source>
</evidence>
<dbReference type="GO" id="GO:0003700">
    <property type="term" value="F:DNA-binding transcription factor activity"/>
    <property type="evidence" value="ECO:0007669"/>
    <property type="project" value="InterPro"/>
</dbReference>
<keyword evidence="1" id="KW-0805">Transcription regulation</keyword>
<dbReference type="AlphaFoldDB" id="A0A4S4BYV4"/>
<evidence type="ECO:0000256" key="3">
    <source>
        <dbReference type="ARBA" id="ARBA00023163"/>
    </source>
</evidence>
<evidence type="ECO:0000256" key="2">
    <source>
        <dbReference type="ARBA" id="ARBA00023125"/>
    </source>
</evidence>
<dbReference type="PANTHER" id="PTHR43537:SF45">
    <property type="entry name" value="GNTR FAMILY REGULATORY PROTEIN"/>
    <property type="match status" value="1"/>
</dbReference>
<dbReference type="SUPFAM" id="SSF46785">
    <property type="entry name" value="Winged helix' DNA-binding domain"/>
    <property type="match status" value="1"/>
</dbReference>